<reference evidence="2" key="1">
    <citation type="journal article" date="2022" name="Mol. Ecol. Resour.">
        <title>The genomes of chicory, endive, great burdock and yacon provide insights into Asteraceae palaeo-polyploidization history and plant inulin production.</title>
        <authorList>
            <person name="Fan W."/>
            <person name="Wang S."/>
            <person name="Wang H."/>
            <person name="Wang A."/>
            <person name="Jiang F."/>
            <person name="Liu H."/>
            <person name="Zhao H."/>
            <person name="Xu D."/>
            <person name="Zhang Y."/>
        </authorList>
    </citation>
    <scope>NUCLEOTIDE SEQUENCE [LARGE SCALE GENOMIC DNA]</scope>
    <source>
        <strain evidence="2">cv. Yunnan</strain>
    </source>
</reference>
<evidence type="ECO:0000313" key="2">
    <source>
        <dbReference type="Proteomes" id="UP001056120"/>
    </source>
</evidence>
<sequence length="130" mass="14167">MAISRCIFANLQKPQVELDGKACGAIGQNGLMALYDTLFSQVSVSQFRKFLSFRIPLVFIVLLSDVNGLYSGPPTNMRSKLIYTYVKQKPQKAIIFGDKSRMGRGGMDSKVKAASNAAYSGFQEGSTPST</sequence>
<reference evidence="1 2" key="2">
    <citation type="journal article" date="2022" name="Mol. Ecol. Resour.">
        <title>The genomes of chicory, endive, great burdock and yacon provide insights into Asteraceae paleo-polyploidization history and plant inulin production.</title>
        <authorList>
            <person name="Fan W."/>
            <person name="Wang S."/>
            <person name="Wang H."/>
            <person name="Wang A."/>
            <person name="Jiang F."/>
            <person name="Liu H."/>
            <person name="Zhao H."/>
            <person name="Xu D."/>
            <person name="Zhang Y."/>
        </authorList>
    </citation>
    <scope>NUCLEOTIDE SEQUENCE [LARGE SCALE GENOMIC DNA]</scope>
    <source>
        <strain evidence="2">cv. Yunnan</strain>
        <tissue evidence="1">Leaves</tissue>
    </source>
</reference>
<keyword evidence="2" id="KW-1185">Reference proteome</keyword>
<organism evidence="1 2">
    <name type="scientific">Smallanthus sonchifolius</name>
    <dbReference type="NCBI Taxonomy" id="185202"/>
    <lineage>
        <taxon>Eukaryota</taxon>
        <taxon>Viridiplantae</taxon>
        <taxon>Streptophyta</taxon>
        <taxon>Embryophyta</taxon>
        <taxon>Tracheophyta</taxon>
        <taxon>Spermatophyta</taxon>
        <taxon>Magnoliopsida</taxon>
        <taxon>eudicotyledons</taxon>
        <taxon>Gunneridae</taxon>
        <taxon>Pentapetalae</taxon>
        <taxon>asterids</taxon>
        <taxon>campanulids</taxon>
        <taxon>Asterales</taxon>
        <taxon>Asteraceae</taxon>
        <taxon>Asteroideae</taxon>
        <taxon>Heliantheae alliance</taxon>
        <taxon>Millerieae</taxon>
        <taxon>Smallanthus</taxon>
    </lineage>
</organism>
<accession>A0ACB9HY66</accession>
<name>A0ACB9HY66_9ASTR</name>
<comment type="caution">
    <text evidence="1">The sequence shown here is derived from an EMBL/GenBank/DDBJ whole genome shotgun (WGS) entry which is preliminary data.</text>
</comment>
<proteinExistence type="predicted"/>
<dbReference type="Proteomes" id="UP001056120">
    <property type="component" value="Linkage Group LG10"/>
</dbReference>
<protein>
    <submittedName>
        <fullName evidence="1">Uncharacterized protein</fullName>
    </submittedName>
</protein>
<dbReference type="EMBL" id="CM042027">
    <property type="protein sequence ID" value="KAI3800874.1"/>
    <property type="molecule type" value="Genomic_DNA"/>
</dbReference>
<gene>
    <name evidence="1" type="ORF">L1987_28973</name>
</gene>
<evidence type="ECO:0000313" key="1">
    <source>
        <dbReference type="EMBL" id="KAI3800874.1"/>
    </source>
</evidence>